<dbReference type="FunFam" id="1.10.510.10:FF:000078">
    <property type="entry name" value="Serine/threonine-protein kinase PRP4 homolog"/>
    <property type="match status" value="1"/>
</dbReference>
<protein>
    <recommendedName>
        <fullName evidence="20">Serine/threonine-protein kinase PRP4 homolog</fullName>
        <ecNumber evidence="3">2.7.11.1</ecNumber>
    </recommendedName>
    <alternativeName>
        <fullName evidence="21">PRP4 pre-mRNA-processing factor 4 homolog</fullName>
    </alternativeName>
</protein>
<evidence type="ECO:0000256" key="13">
    <source>
        <dbReference type="ARBA" id="ARBA00022838"/>
    </source>
</evidence>
<evidence type="ECO:0000256" key="17">
    <source>
        <dbReference type="ARBA" id="ARBA00023187"/>
    </source>
</evidence>
<organism evidence="27 28">
    <name type="scientific">Thelohanellus kitauei</name>
    <name type="common">Myxosporean</name>
    <dbReference type="NCBI Taxonomy" id="669202"/>
    <lineage>
        <taxon>Eukaryota</taxon>
        <taxon>Metazoa</taxon>
        <taxon>Cnidaria</taxon>
        <taxon>Myxozoa</taxon>
        <taxon>Myxosporea</taxon>
        <taxon>Bivalvulida</taxon>
        <taxon>Platysporina</taxon>
        <taxon>Myxobolidae</taxon>
        <taxon>Thelohanellus</taxon>
    </lineage>
</organism>
<dbReference type="InterPro" id="IPR000719">
    <property type="entry name" value="Prot_kinase_dom"/>
</dbReference>
<dbReference type="FunFam" id="3.30.200.20:FF:000123">
    <property type="entry name" value="serine/threonine-protein kinase PRP4 homolog"/>
    <property type="match status" value="1"/>
</dbReference>
<evidence type="ECO:0000256" key="6">
    <source>
        <dbReference type="ARBA" id="ARBA00022527"/>
    </source>
</evidence>
<dbReference type="SMART" id="SM00220">
    <property type="entry name" value="S_TKc"/>
    <property type="match status" value="1"/>
</dbReference>
<dbReference type="SUPFAM" id="SSF56112">
    <property type="entry name" value="Protein kinase-like (PK-like)"/>
    <property type="match status" value="1"/>
</dbReference>
<evidence type="ECO:0000256" key="12">
    <source>
        <dbReference type="ARBA" id="ARBA00022777"/>
    </source>
</evidence>
<evidence type="ECO:0000256" key="2">
    <source>
        <dbReference type="ARBA" id="ARBA00004629"/>
    </source>
</evidence>
<evidence type="ECO:0000256" key="25">
    <source>
        <dbReference type="SAM" id="MobiDB-lite"/>
    </source>
</evidence>
<keyword evidence="6" id="KW-0723">Serine/threonine-protein kinase</keyword>
<dbReference type="EMBL" id="JWZT01004669">
    <property type="protein sequence ID" value="KII63462.1"/>
    <property type="molecule type" value="Genomic_DNA"/>
</dbReference>
<accession>A0A0C2J307</accession>
<proteinExistence type="inferred from homology"/>
<evidence type="ECO:0000256" key="4">
    <source>
        <dbReference type="ARBA" id="ARBA00022454"/>
    </source>
</evidence>
<keyword evidence="18" id="KW-0539">Nucleus</keyword>
<keyword evidence="11" id="KW-0547">Nucleotide-binding</keyword>
<reference evidence="27 28" key="1">
    <citation type="journal article" date="2014" name="Genome Biol. Evol.">
        <title>The genome of the myxosporean Thelohanellus kitauei shows adaptations to nutrient acquisition within its fish host.</title>
        <authorList>
            <person name="Yang Y."/>
            <person name="Xiong J."/>
            <person name="Zhou Z."/>
            <person name="Huo F."/>
            <person name="Miao W."/>
            <person name="Ran C."/>
            <person name="Liu Y."/>
            <person name="Zhang J."/>
            <person name="Feng J."/>
            <person name="Wang M."/>
            <person name="Wang M."/>
            <person name="Wang L."/>
            <person name="Yao B."/>
        </authorList>
    </citation>
    <scope>NUCLEOTIDE SEQUENCE [LARGE SCALE GENOMIC DNA]</scope>
    <source>
        <strain evidence="27">Wuqing</strain>
    </source>
</reference>
<evidence type="ECO:0000256" key="10">
    <source>
        <dbReference type="ARBA" id="ARBA00022728"/>
    </source>
</evidence>
<keyword evidence="5" id="KW-1017">Isopeptide bond</keyword>
<dbReference type="Proteomes" id="UP000031668">
    <property type="component" value="Unassembled WGS sequence"/>
</dbReference>
<dbReference type="GO" id="GO:0045292">
    <property type="term" value="P:mRNA cis splicing, via spliceosome"/>
    <property type="evidence" value="ECO:0007669"/>
    <property type="project" value="InterPro"/>
</dbReference>
<dbReference type="CDD" id="cd14135">
    <property type="entry name" value="STKc_PRP4"/>
    <property type="match status" value="1"/>
</dbReference>
<comment type="catalytic activity">
    <reaction evidence="23">
        <text>L-threonyl-[protein] + ATP = O-phospho-L-threonyl-[protein] + ADP + H(+)</text>
        <dbReference type="Rhea" id="RHEA:46608"/>
        <dbReference type="Rhea" id="RHEA-COMP:11060"/>
        <dbReference type="Rhea" id="RHEA-COMP:11605"/>
        <dbReference type="ChEBI" id="CHEBI:15378"/>
        <dbReference type="ChEBI" id="CHEBI:30013"/>
        <dbReference type="ChEBI" id="CHEBI:30616"/>
        <dbReference type="ChEBI" id="CHEBI:61977"/>
        <dbReference type="ChEBI" id="CHEBI:456216"/>
        <dbReference type="EC" id="2.7.11.1"/>
    </reaction>
    <physiologicalReaction direction="left-to-right" evidence="23">
        <dbReference type="Rhea" id="RHEA:46609"/>
    </physiologicalReaction>
</comment>
<dbReference type="InterPro" id="IPR050494">
    <property type="entry name" value="Ser_Thr_dual-spec_kinase"/>
</dbReference>
<evidence type="ECO:0000256" key="23">
    <source>
        <dbReference type="ARBA" id="ARBA00048659"/>
    </source>
</evidence>
<dbReference type="Pfam" id="PF00069">
    <property type="entry name" value="Pkinase"/>
    <property type="match status" value="1"/>
</dbReference>
<keyword evidence="13" id="KW-0995">Kinetochore</keyword>
<dbReference type="OMA" id="PEIIMGH"/>
<evidence type="ECO:0000256" key="16">
    <source>
        <dbReference type="ARBA" id="ARBA00022990"/>
    </source>
</evidence>
<comment type="subunit">
    <text evidence="22">Interacts with CLK1 C-terminus. Associates with the U5 snRNP and NCOR1 deacetylase complexes. Identified in the spliceosome C complex.</text>
</comment>
<evidence type="ECO:0000256" key="11">
    <source>
        <dbReference type="ARBA" id="ARBA00022741"/>
    </source>
</evidence>
<keyword evidence="17" id="KW-0508">mRNA splicing</keyword>
<evidence type="ECO:0000256" key="1">
    <source>
        <dbReference type="ARBA" id="ARBA00004123"/>
    </source>
</evidence>
<dbReference type="PROSITE" id="PS00108">
    <property type="entry name" value="PROTEIN_KINASE_ST"/>
    <property type="match status" value="1"/>
</dbReference>
<evidence type="ECO:0000256" key="24">
    <source>
        <dbReference type="ARBA" id="ARBA00048977"/>
    </source>
</evidence>
<dbReference type="AlphaFoldDB" id="A0A0C2J307"/>
<evidence type="ECO:0000313" key="27">
    <source>
        <dbReference type="EMBL" id="KII63462.1"/>
    </source>
</evidence>
<name>A0A0C2J307_THEKT</name>
<dbReference type="OrthoDB" id="3967at2759"/>
<evidence type="ECO:0000256" key="7">
    <source>
        <dbReference type="ARBA" id="ARBA00022553"/>
    </source>
</evidence>
<dbReference type="PROSITE" id="PS50011">
    <property type="entry name" value="PROTEIN_KINASE_DOM"/>
    <property type="match status" value="1"/>
</dbReference>
<evidence type="ECO:0000256" key="9">
    <source>
        <dbReference type="ARBA" id="ARBA00022679"/>
    </source>
</evidence>
<evidence type="ECO:0000256" key="15">
    <source>
        <dbReference type="ARBA" id="ARBA00022843"/>
    </source>
</evidence>
<keyword evidence="9" id="KW-0808">Transferase</keyword>
<feature type="compositionally biased region" description="Basic residues" evidence="25">
    <location>
        <begin position="46"/>
        <end position="59"/>
    </location>
</feature>
<dbReference type="GO" id="GO:0000776">
    <property type="term" value="C:kinetochore"/>
    <property type="evidence" value="ECO:0007669"/>
    <property type="project" value="UniProtKB-KW"/>
</dbReference>
<evidence type="ECO:0000256" key="5">
    <source>
        <dbReference type="ARBA" id="ARBA00022499"/>
    </source>
</evidence>
<evidence type="ECO:0000256" key="3">
    <source>
        <dbReference type="ARBA" id="ARBA00012513"/>
    </source>
</evidence>
<keyword evidence="7" id="KW-0597">Phosphoprotein</keyword>
<dbReference type="GO" id="GO:0005524">
    <property type="term" value="F:ATP binding"/>
    <property type="evidence" value="ECO:0007669"/>
    <property type="project" value="UniProtKB-KW"/>
</dbReference>
<keyword evidence="28" id="KW-1185">Reference proteome</keyword>
<comment type="similarity">
    <text evidence="19">Belongs to the protein kinase superfamily. CMGC Ser/Thr protein kinase family.</text>
</comment>
<evidence type="ECO:0000256" key="21">
    <source>
        <dbReference type="ARBA" id="ARBA00031858"/>
    </source>
</evidence>
<dbReference type="Gene3D" id="1.10.510.10">
    <property type="entry name" value="Transferase(Phosphotransferase) domain 1"/>
    <property type="match status" value="1"/>
</dbReference>
<evidence type="ECO:0000313" key="28">
    <source>
        <dbReference type="Proteomes" id="UP000031668"/>
    </source>
</evidence>
<dbReference type="EC" id="2.7.11.1" evidence="3"/>
<dbReference type="PANTHER" id="PTHR24058:SF103">
    <property type="entry name" value="SERINE_THREONINE-PROTEIN KINASE PRP4 HOMOLOG"/>
    <property type="match status" value="1"/>
</dbReference>
<evidence type="ECO:0000256" key="18">
    <source>
        <dbReference type="ARBA" id="ARBA00023242"/>
    </source>
</evidence>
<dbReference type="GO" id="GO:0004674">
    <property type="term" value="F:protein serine/threonine kinase activity"/>
    <property type="evidence" value="ECO:0007669"/>
    <property type="project" value="UniProtKB-KW"/>
</dbReference>
<feature type="region of interest" description="Disordered" evidence="25">
    <location>
        <begin position="1"/>
        <end position="37"/>
    </location>
</feature>
<evidence type="ECO:0000256" key="8">
    <source>
        <dbReference type="ARBA" id="ARBA00022664"/>
    </source>
</evidence>
<keyword evidence="4" id="KW-0158">Chromosome</keyword>
<comment type="subcellular location">
    <subcellularLocation>
        <location evidence="2">Chromosome</location>
        <location evidence="2">Centromere</location>
        <location evidence="2">Kinetochore</location>
    </subcellularLocation>
    <subcellularLocation>
        <location evidence="1">Nucleus</location>
    </subcellularLocation>
</comment>
<feature type="region of interest" description="Disordered" evidence="25">
    <location>
        <begin position="43"/>
        <end position="62"/>
    </location>
</feature>
<dbReference type="GO" id="GO:0005681">
    <property type="term" value="C:spliceosomal complex"/>
    <property type="evidence" value="ECO:0007669"/>
    <property type="project" value="UniProtKB-KW"/>
</dbReference>
<evidence type="ECO:0000256" key="20">
    <source>
        <dbReference type="ARBA" id="ARBA00023637"/>
    </source>
</evidence>
<evidence type="ECO:0000256" key="22">
    <source>
        <dbReference type="ARBA" id="ARBA00046964"/>
    </source>
</evidence>
<keyword evidence="8" id="KW-0507">mRNA processing</keyword>
<feature type="compositionally biased region" description="Basic residues" evidence="25">
    <location>
        <begin position="1"/>
        <end position="25"/>
    </location>
</feature>
<dbReference type="InterPro" id="IPR008271">
    <property type="entry name" value="Ser/Thr_kinase_AS"/>
</dbReference>
<evidence type="ECO:0000256" key="19">
    <source>
        <dbReference type="ARBA" id="ARBA00023596"/>
    </source>
</evidence>
<keyword evidence="16" id="KW-0007">Acetylation</keyword>
<comment type="caution">
    <text evidence="27">The sequence shown here is derived from an EMBL/GenBank/DDBJ whole genome shotgun (WGS) entry which is preliminary data.</text>
</comment>
<dbReference type="InterPro" id="IPR011009">
    <property type="entry name" value="Kinase-like_dom_sf"/>
</dbReference>
<keyword evidence="15" id="KW-0832">Ubl conjugation</keyword>
<dbReference type="InterPro" id="IPR044092">
    <property type="entry name" value="STKc_PRP4"/>
</dbReference>
<dbReference type="Gene3D" id="3.30.200.20">
    <property type="entry name" value="Phosphorylase Kinase, domain 1"/>
    <property type="match status" value="1"/>
</dbReference>
<gene>
    <name evidence="27" type="ORF">RF11_02272</name>
</gene>
<dbReference type="PANTHER" id="PTHR24058">
    <property type="entry name" value="DUAL SPECIFICITY PROTEIN KINASE"/>
    <property type="match status" value="1"/>
</dbReference>
<comment type="catalytic activity">
    <reaction evidence="24">
        <text>L-seryl-[protein] + ATP = O-phospho-L-seryl-[protein] + ADP + H(+)</text>
        <dbReference type="Rhea" id="RHEA:17989"/>
        <dbReference type="Rhea" id="RHEA-COMP:9863"/>
        <dbReference type="Rhea" id="RHEA-COMP:11604"/>
        <dbReference type="ChEBI" id="CHEBI:15378"/>
        <dbReference type="ChEBI" id="CHEBI:29999"/>
        <dbReference type="ChEBI" id="CHEBI:30616"/>
        <dbReference type="ChEBI" id="CHEBI:83421"/>
        <dbReference type="ChEBI" id="CHEBI:456216"/>
        <dbReference type="EC" id="2.7.11.1"/>
    </reaction>
    <physiologicalReaction direction="left-to-right" evidence="24">
        <dbReference type="Rhea" id="RHEA:17990"/>
    </physiologicalReaction>
</comment>
<keyword evidence="12 27" id="KW-0418">Kinase</keyword>
<keyword evidence="14" id="KW-0067">ATP-binding</keyword>
<feature type="domain" description="Protein kinase" evidence="26">
    <location>
        <begin position="192"/>
        <end position="509"/>
    </location>
</feature>
<evidence type="ECO:0000256" key="14">
    <source>
        <dbReference type="ARBA" id="ARBA00022840"/>
    </source>
</evidence>
<keyword evidence="10" id="KW-0747">Spliceosome</keyword>
<sequence>MAKHRKRKSRSRDRHRRSSHKRKDKKPNYEDISEGEIVSDDSLRKLEKKVRKKRKHRKSRESSLDLYIVDEDVDKILEERRKNREEILKKYDPPQPQIAKITPDVPKIKIVGNSVSVPTPVTTQNDQSVELDMFVEDDTKFFNTQQKLLTQPPKPHTHINITNNLDQSLVDNQDDAEGYYVVQIGEIFIKRYYIYGYTGSGVFSNVVRARDKNNNNQDCAIKIIRNNEIMSKQGLKELEIMRKLNEADPNDKYHCLRLWANFYHRNHLCLVFEPLSMNLRELIRKYGSGIGLNIKAVKAYASQLLLALGLLQNCSVIHADIKPDNILVSENRLVVKLSDFGSAFNVGENTLTPYLVSRFYRAPEVILGRQYGFGVDLWSLGCTLYELYTGQILFPGNTNNHMIKLFMDLKGKIPHKIIRKSAFKDRHFDQDLNFLHHEIDKITQKDKTTVISKIEKVNDLTKMLFEKAVDADETTKKKILQLKDLLENIFTIDQTKRISVMDCINHPFIKDST</sequence>
<evidence type="ECO:0000259" key="26">
    <source>
        <dbReference type="PROSITE" id="PS50011"/>
    </source>
</evidence>